<dbReference type="InterPro" id="IPR055132">
    <property type="entry name" value="RNase_J_b_CASP"/>
</dbReference>
<keyword evidence="5" id="KW-0378">Hydrolase</keyword>
<dbReference type="Gene3D" id="3.60.15.10">
    <property type="entry name" value="Ribonuclease Z/Hydroxyacylglutathione hydrolase-like"/>
    <property type="match status" value="1"/>
</dbReference>
<evidence type="ECO:0000256" key="8">
    <source>
        <dbReference type="ARBA" id="ARBA00022884"/>
    </source>
</evidence>
<keyword evidence="3" id="KW-0540">Nuclease</keyword>
<evidence type="ECO:0000259" key="9">
    <source>
        <dbReference type="SMART" id="SM00849"/>
    </source>
</evidence>
<dbReference type="KEGG" id="xcl:G4Z02_08670"/>
<protein>
    <submittedName>
        <fullName evidence="10">Ribonuclease J</fullName>
    </submittedName>
</protein>
<dbReference type="PANTHER" id="PTHR43694:SF4">
    <property type="entry name" value="RIBONUCLEASE J 2"/>
    <property type="match status" value="1"/>
</dbReference>
<dbReference type="Proteomes" id="UP000514720">
    <property type="component" value="Chromosome"/>
</dbReference>
<dbReference type="RefSeq" id="WP_258877624.1">
    <property type="nucleotide sequence ID" value="NZ_CP048914.1"/>
</dbReference>
<dbReference type="EMBL" id="CP048914">
    <property type="protein sequence ID" value="QMS85814.1"/>
    <property type="molecule type" value="Genomic_DNA"/>
</dbReference>
<evidence type="ECO:0000256" key="4">
    <source>
        <dbReference type="ARBA" id="ARBA00022723"/>
    </source>
</evidence>
<dbReference type="InterPro" id="IPR011108">
    <property type="entry name" value="RMMBL"/>
</dbReference>
<dbReference type="InterPro" id="IPR001279">
    <property type="entry name" value="Metallo-B-lactamas"/>
</dbReference>
<proteinExistence type="predicted"/>
<dbReference type="Pfam" id="PF17770">
    <property type="entry name" value="RNase_J_C"/>
    <property type="match status" value="1"/>
</dbReference>
<dbReference type="InterPro" id="IPR041636">
    <property type="entry name" value="RNase_J_C"/>
</dbReference>
<feature type="domain" description="Metallo-beta-lactamase" evidence="9">
    <location>
        <begin position="16"/>
        <end position="203"/>
    </location>
</feature>
<dbReference type="GO" id="GO:0003723">
    <property type="term" value="F:RNA binding"/>
    <property type="evidence" value="ECO:0007669"/>
    <property type="project" value="UniProtKB-KW"/>
</dbReference>
<dbReference type="Pfam" id="PF22505">
    <property type="entry name" value="RNase_J_b_CASP"/>
    <property type="match status" value="1"/>
</dbReference>
<dbReference type="Gene3D" id="3.10.20.580">
    <property type="match status" value="1"/>
</dbReference>
<evidence type="ECO:0000256" key="1">
    <source>
        <dbReference type="ARBA" id="ARBA00022490"/>
    </source>
</evidence>
<dbReference type="SMART" id="SM00849">
    <property type="entry name" value="Lactamase_B"/>
    <property type="match status" value="1"/>
</dbReference>
<dbReference type="SUPFAM" id="SSF56281">
    <property type="entry name" value="Metallo-hydrolase/oxidoreductase"/>
    <property type="match status" value="1"/>
</dbReference>
<dbReference type="NCBIfam" id="TIGR00649">
    <property type="entry name" value="MG423"/>
    <property type="match status" value="1"/>
</dbReference>
<keyword evidence="4" id="KW-0479">Metal-binding</keyword>
<gene>
    <name evidence="10" type="ORF">G4Z02_08670</name>
</gene>
<dbReference type="Pfam" id="PF07521">
    <property type="entry name" value="RMMBL"/>
    <property type="match status" value="1"/>
</dbReference>
<dbReference type="CDD" id="cd07714">
    <property type="entry name" value="RNaseJ_MBL-fold"/>
    <property type="match status" value="1"/>
</dbReference>
<reference evidence="10 11" key="1">
    <citation type="submission" date="2020-02" db="EMBL/GenBank/DDBJ databases">
        <authorList>
            <person name="Zheng R.K."/>
            <person name="Sun C.M."/>
        </authorList>
    </citation>
    <scope>NUCLEOTIDE SEQUENCE [LARGE SCALE GENOMIC DNA]</scope>
    <source>
        <strain evidence="11">zrk13</strain>
    </source>
</reference>
<keyword evidence="8" id="KW-0694">RNA-binding</keyword>
<dbReference type="GO" id="GO:0046872">
    <property type="term" value="F:metal ion binding"/>
    <property type="evidence" value="ECO:0007669"/>
    <property type="project" value="UniProtKB-KW"/>
</dbReference>
<keyword evidence="11" id="KW-1185">Reference proteome</keyword>
<evidence type="ECO:0000256" key="5">
    <source>
        <dbReference type="ARBA" id="ARBA00022801"/>
    </source>
</evidence>
<organism evidence="10 11">
    <name type="scientific">Candidatus Xianfuyuplasma coldseepsis</name>
    <dbReference type="NCBI Taxonomy" id="2782163"/>
    <lineage>
        <taxon>Bacteria</taxon>
        <taxon>Bacillati</taxon>
        <taxon>Mycoplasmatota</taxon>
        <taxon>Mollicutes</taxon>
        <taxon>Candidatus Izemoplasmatales</taxon>
        <taxon>Candidatus Izemoplasmataceae</taxon>
        <taxon>Candidatus Xianfuyuplasma</taxon>
    </lineage>
</organism>
<dbReference type="InterPro" id="IPR004613">
    <property type="entry name" value="RNase_J"/>
</dbReference>
<dbReference type="GO" id="GO:0006364">
    <property type="term" value="P:rRNA processing"/>
    <property type="evidence" value="ECO:0007669"/>
    <property type="project" value="UniProtKB-KW"/>
</dbReference>
<sequence>MARIKLFALGGLGENGKNMYCVDIDGHLFVLDAGLKYPSNDLYGVDSIIPDTQFLEDNKDRIVGLFLSHGHEDHIGAVPKLLKTLPLPIYASYFTLAVLKDSLEDQGLDTSAYTFHEVTAKKTLQFGPVQVDFFGVTHSIPESMGIAIHTKDGSIVYAPDYMFDQNVQSCYKTDFAKLSKIAGREILALLTESLGSERSGYTHGSANLDYVLNQAFNQAEGRIITTAFSTDLVRIQKVIDIALKHNRDIAIIGRKTQRTVDIAVNLGYLKIPEEKLLNLRFIDDQNKNELHNAVVLVTGDRHEPFYMVQRMVKKLDKLIHINEADTMLLMTPPVPGTERIAARTMDILYRNECNVIKVSKHILPPNHASSEDVKLLINILNPRYIVPVIGEYRHQYALKDIVLSLGYHNHDILMLDNGQVAEINNRKVVNITGKVHNGDILVDGILDSDVSDVVLRDREMLAQDGVVLIIANIDPKQKKVVSTPEVVSRGFVFMKENEELIQGITDKFYLVSANELNGKYVNWRTFKNALREQLGRYLYKETRRKPIIIPVLIDTQV</sequence>
<evidence type="ECO:0000313" key="11">
    <source>
        <dbReference type="Proteomes" id="UP000514720"/>
    </source>
</evidence>
<dbReference type="AlphaFoldDB" id="A0A7L7KUY8"/>
<keyword evidence="2" id="KW-0698">rRNA processing</keyword>
<keyword evidence="6" id="KW-0862">Zinc</keyword>
<name>A0A7L7KUY8_9MOLU</name>
<evidence type="ECO:0000256" key="6">
    <source>
        <dbReference type="ARBA" id="ARBA00022833"/>
    </source>
</evidence>
<evidence type="ECO:0000256" key="7">
    <source>
        <dbReference type="ARBA" id="ARBA00022839"/>
    </source>
</evidence>
<dbReference type="Gene3D" id="3.40.50.10710">
    <property type="entry name" value="Metallo-hydrolase/oxidoreductase"/>
    <property type="match status" value="1"/>
</dbReference>
<dbReference type="InterPro" id="IPR042173">
    <property type="entry name" value="RNase_J_2"/>
</dbReference>
<dbReference type="InterPro" id="IPR036866">
    <property type="entry name" value="RibonucZ/Hydroxyglut_hydro"/>
</dbReference>
<keyword evidence="7" id="KW-0269">Exonuclease</keyword>
<accession>A0A7L7KUY8</accession>
<keyword evidence="1" id="KW-0963">Cytoplasm</keyword>
<evidence type="ECO:0000313" key="10">
    <source>
        <dbReference type="EMBL" id="QMS85814.1"/>
    </source>
</evidence>
<evidence type="ECO:0000256" key="2">
    <source>
        <dbReference type="ARBA" id="ARBA00022552"/>
    </source>
</evidence>
<dbReference type="GO" id="GO:0004527">
    <property type="term" value="F:exonuclease activity"/>
    <property type="evidence" value="ECO:0007669"/>
    <property type="project" value="UniProtKB-KW"/>
</dbReference>
<dbReference type="Pfam" id="PF12706">
    <property type="entry name" value="Lactamase_B_2"/>
    <property type="match status" value="1"/>
</dbReference>
<evidence type="ECO:0000256" key="3">
    <source>
        <dbReference type="ARBA" id="ARBA00022722"/>
    </source>
</evidence>
<dbReference type="PANTHER" id="PTHR43694">
    <property type="entry name" value="RIBONUCLEASE J"/>
    <property type="match status" value="1"/>
</dbReference>